<gene>
    <name evidence="3" type="ORF">SLS60_006807</name>
</gene>
<feature type="domain" description="Heterokaryon incompatibility" evidence="2">
    <location>
        <begin position="117"/>
        <end position="309"/>
    </location>
</feature>
<protein>
    <recommendedName>
        <fullName evidence="2">Heterokaryon incompatibility domain-containing protein</fullName>
    </recommendedName>
</protein>
<dbReference type="Pfam" id="PF26639">
    <property type="entry name" value="Het-6_barrel"/>
    <property type="match status" value="1"/>
</dbReference>
<evidence type="ECO:0000259" key="2">
    <source>
        <dbReference type="Pfam" id="PF06985"/>
    </source>
</evidence>
<name>A0ABR3R7U1_9PLEO</name>
<reference evidence="3 4" key="1">
    <citation type="submission" date="2024-02" db="EMBL/GenBank/DDBJ databases">
        <title>De novo assembly and annotation of 12 fungi associated with fruit tree decline syndrome in Ontario, Canada.</title>
        <authorList>
            <person name="Sulman M."/>
            <person name="Ellouze W."/>
            <person name="Ilyukhin E."/>
        </authorList>
    </citation>
    <scope>NUCLEOTIDE SEQUENCE [LARGE SCALE GENOMIC DNA]</scope>
    <source>
        <strain evidence="3 4">M42-189</strain>
    </source>
</reference>
<evidence type="ECO:0000256" key="1">
    <source>
        <dbReference type="SAM" id="MobiDB-lite"/>
    </source>
</evidence>
<comment type="caution">
    <text evidence="3">The sequence shown here is derived from an EMBL/GenBank/DDBJ whole genome shotgun (WGS) entry which is preliminary data.</text>
</comment>
<dbReference type="Proteomes" id="UP001521785">
    <property type="component" value="Unassembled WGS sequence"/>
</dbReference>
<evidence type="ECO:0000313" key="4">
    <source>
        <dbReference type="Proteomes" id="UP001521785"/>
    </source>
</evidence>
<dbReference type="PANTHER" id="PTHR24148">
    <property type="entry name" value="ANKYRIN REPEAT DOMAIN-CONTAINING PROTEIN 39 HOMOLOG-RELATED"/>
    <property type="match status" value="1"/>
</dbReference>
<keyword evidence="4" id="KW-1185">Reference proteome</keyword>
<dbReference type="InterPro" id="IPR052895">
    <property type="entry name" value="HetReg/Transcr_Mod"/>
</dbReference>
<dbReference type="InterPro" id="IPR010730">
    <property type="entry name" value="HET"/>
</dbReference>
<proteinExistence type="predicted"/>
<accession>A0ABR3R7U1</accession>
<evidence type="ECO:0000313" key="3">
    <source>
        <dbReference type="EMBL" id="KAL1600422.1"/>
    </source>
</evidence>
<dbReference type="PANTHER" id="PTHR24148:SF64">
    <property type="entry name" value="HETEROKARYON INCOMPATIBILITY DOMAIN-CONTAINING PROTEIN"/>
    <property type="match status" value="1"/>
</dbReference>
<organism evidence="3 4">
    <name type="scientific">Paraconiothyrium brasiliense</name>
    <dbReference type="NCBI Taxonomy" id="300254"/>
    <lineage>
        <taxon>Eukaryota</taxon>
        <taxon>Fungi</taxon>
        <taxon>Dikarya</taxon>
        <taxon>Ascomycota</taxon>
        <taxon>Pezizomycotina</taxon>
        <taxon>Dothideomycetes</taxon>
        <taxon>Pleosporomycetidae</taxon>
        <taxon>Pleosporales</taxon>
        <taxon>Massarineae</taxon>
        <taxon>Didymosphaeriaceae</taxon>
        <taxon>Paraconiothyrium</taxon>
    </lineage>
</organism>
<dbReference type="EMBL" id="JAKJXO020000009">
    <property type="protein sequence ID" value="KAL1600422.1"/>
    <property type="molecule type" value="Genomic_DNA"/>
</dbReference>
<dbReference type="Pfam" id="PF06985">
    <property type="entry name" value="HET"/>
    <property type="match status" value="1"/>
</dbReference>
<sequence>MFLNKKPVPRSETPPQNPNHAGAGTHIPRYSHSLLQQVESQKLQPRSPYYITNQGDHDDFFTKTDPTLPPHTADKLTYEKLPPGKWIRILKLEPGIIPYDIKCSLIPINLDEQHEQYEALSYTWGAYYDNPTAQEQASKDLRRVPNPIVVNGVWKQVTKSLAHALFHFRMDDRPRYLWADALCINQDDKAEKALQLPLMQKIYQQAREVLVWVGWRSDGEVENAMNLLCYLANQECGIEQTYGKKAIWYDEGSSVETPRISGRPSSAESWYEEDHPADTATVPFVPTSLAPLVPLFEACYFKRLWVFQEVALSPLAAMFWGKARITFEWVALVAGLIAERYIAEFAVYDSALEGLHMCARMYDAWRGAYTQTSFFDLLMETRDLKATQAQDKVWGLLGIKTCDSDPEGDLFIQPDLELKPPEVFEMIARKTLLERRDLRCLAAVEHGEYEEEDFKMDGRASWVPNFARKQATFIPASDTRAYGDRWASSPMSGCPNSLCLTFQGLVVDTFTSFIELNVPAKSHWRSFARLEKLQQVTQRLLTSEHETAIALCLTTGFATNMQDKVPDTYAHTLALRMFYQWREPVNTKNGLVMPPSESAAEKVQMAYKFFQTSAKATYKRCLFKTVQGYLGAGPDTACVGDAIVILFGGSVPFILRPDGDHYKLIGQSYVNGMMEGQAIEAWQKSGRPVENIHIV</sequence>
<feature type="region of interest" description="Disordered" evidence="1">
    <location>
        <begin position="1"/>
        <end position="27"/>
    </location>
</feature>